<dbReference type="RefSeq" id="WP_132250726.1">
    <property type="nucleotide sequence ID" value="NZ_SMAL01000002.1"/>
</dbReference>
<reference evidence="1 2" key="1">
    <citation type="submission" date="2019-03" db="EMBL/GenBank/DDBJ databases">
        <title>Genomic Encyclopedia of Type Strains, Phase IV (KMG-IV): sequencing the most valuable type-strain genomes for metagenomic binning, comparative biology and taxonomic classification.</title>
        <authorList>
            <person name="Goeker M."/>
        </authorList>
    </citation>
    <scope>NUCLEOTIDE SEQUENCE [LARGE SCALE GENOMIC DNA]</scope>
    <source>
        <strain evidence="1 2">DSM 24629</strain>
    </source>
</reference>
<dbReference type="EMBL" id="SMAL01000002">
    <property type="protein sequence ID" value="TCT16376.1"/>
    <property type="molecule type" value="Genomic_DNA"/>
</dbReference>
<sequence length="86" mass="10256">METYEERAIRVIEEGITEKDTTDIKLTYGQAHMIYRFVDETMETCTELLKDAKLEFDKRILNERYSNAKQIRDLMADAYFDLDTTF</sequence>
<keyword evidence="2" id="KW-1185">Reference proteome</keyword>
<gene>
    <name evidence="1" type="ORF">EDC18_102395</name>
</gene>
<dbReference type="Proteomes" id="UP000294902">
    <property type="component" value="Unassembled WGS sequence"/>
</dbReference>
<accession>A0A4R3MR20</accession>
<protein>
    <submittedName>
        <fullName evidence="1">Uncharacterized protein</fullName>
    </submittedName>
</protein>
<evidence type="ECO:0000313" key="2">
    <source>
        <dbReference type="Proteomes" id="UP000294902"/>
    </source>
</evidence>
<dbReference type="AlphaFoldDB" id="A0A4R3MR20"/>
<evidence type="ECO:0000313" key="1">
    <source>
        <dbReference type="EMBL" id="TCT16376.1"/>
    </source>
</evidence>
<comment type="caution">
    <text evidence="1">The sequence shown here is derived from an EMBL/GenBank/DDBJ whole genome shotgun (WGS) entry which is preliminary data.</text>
</comment>
<organism evidence="1 2">
    <name type="scientific">Natranaerovirga pectinivora</name>
    <dbReference type="NCBI Taxonomy" id="682400"/>
    <lineage>
        <taxon>Bacteria</taxon>
        <taxon>Bacillati</taxon>
        <taxon>Bacillota</taxon>
        <taxon>Clostridia</taxon>
        <taxon>Lachnospirales</taxon>
        <taxon>Natranaerovirgaceae</taxon>
        <taxon>Natranaerovirga</taxon>
    </lineage>
</organism>
<name>A0A4R3MR20_9FIRM</name>
<proteinExistence type="predicted"/>